<reference evidence="11 12" key="1">
    <citation type="submission" date="2018-08" db="EMBL/GenBank/DDBJ databases">
        <title>Hydrogenophaga sp. LA-38 isolated from sludge.</title>
        <authorList>
            <person name="Im W.-T."/>
        </authorList>
    </citation>
    <scope>NUCLEOTIDE SEQUENCE [LARGE SCALE GENOMIC DNA]</scope>
    <source>
        <strain evidence="11 12">LA-38</strain>
    </source>
</reference>
<comment type="caution">
    <text evidence="11">The sequence shown here is derived from an EMBL/GenBank/DDBJ whole genome shotgun (WGS) entry which is preliminary data.</text>
</comment>
<dbReference type="GO" id="GO:0015658">
    <property type="term" value="F:branched-chain amino acid transmembrane transporter activity"/>
    <property type="evidence" value="ECO:0007669"/>
    <property type="project" value="InterPro"/>
</dbReference>
<keyword evidence="6 11" id="KW-0067">ATP-binding</keyword>
<dbReference type="Proteomes" id="UP000261931">
    <property type="component" value="Unassembled WGS sequence"/>
</dbReference>
<feature type="transmembrane region" description="Helical" evidence="9">
    <location>
        <begin position="163"/>
        <end position="183"/>
    </location>
</feature>
<feature type="transmembrane region" description="Helical" evidence="9">
    <location>
        <begin position="88"/>
        <end position="107"/>
    </location>
</feature>
<evidence type="ECO:0000259" key="10">
    <source>
        <dbReference type="PROSITE" id="PS50893"/>
    </source>
</evidence>
<evidence type="ECO:0000256" key="5">
    <source>
        <dbReference type="ARBA" id="ARBA00022741"/>
    </source>
</evidence>
<dbReference type="Pfam" id="PF02653">
    <property type="entry name" value="BPD_transp_2"/>
    <property type="match status" value="1"/>
</dbReference>
<evidence type="ECO:0000256" key="9">
    <source>
        <dbReference type="SAM" id="Phobius"/>
    </source>
</evidence>
<evidence type="ECO:0000256" key="3">
    <source>
        <dbReference type="ARBA" id="ARBA00022475"/>
    </source>
</evidence>
<keyword evidence="2" id="KW-0813">Transport</keyword>
<keyword evidence="4 9" id="KW-0812">Transmembrane</keyword>
<feature type="transmembrane region" description="Helical" evidence="9">
    <location>
        <begin position="66"/>
        <end position="82"/>
    </location>
</feature>
<accession>A0A372EGY9</accession>
<keyword evidence="5" id="KW-0547">Nucleotide-binding</keyword>
<feature type="transmembrane region" description="Helical" evidence="9">
    <location>
        <begin position="283"/>
        <end position="302"/>
    </location>
</feature>
<dbReference type="PANTHER" id="PTHR45772:SF8">
    <property type="entry name" value="HIGH-AFFINITY BRANCHED-CHAIN AMINO ACID TRANSPORT ATP-BINDING PROTEIN"/>
    <property type="match status" value="1"/>
</dbReference>
<dbReference type="Gene3D" id="3.40.50.300">
    <property type="entry name" value="P-loop containing nucleotide triphosphate hydrolases"/>
    <property type="match status" value="1"/>
</dbReference>
<dbReference type="PANTHER" id="PTHR45772">
    <property type="entry name" value="CONSERVED COMPONENT OF ABC TRANSPORTER FOR NATURAL AMINO ACIDS-RELATED"/>
    <property type="match status" value="1"/>
</dbReference>
<dbReference type="GO" id="GO:0016887">
    <property type="term" value="F:ATP hydrolysis activity"/>
    <property type="evidence" value="ECO:0007669"/>
    <property type="project" value="InterPro"/>
</dbReference>
<proteinExistence type="predicted"/>
<name>A0A372EGY9_9BURK</name>
<dbReference type="PROSITE" id="PS50893">
    <property type="entry name" value="ABC_TRANSPORTER_2"/>
    <property type="match status" value="1"/>
</dbReference>
<feature type="transmembrane region" description="Helical" evidence="9">
    <location>
        <begin position="119"/>
        <end position="139"/>
    </location>
</feature>
<evidence type="ECO:0000256" key="1">
    <source>
        <dbReference type="ARBA" id="ARBA00004651"/>
    </source>
</evidence>
<protein>
    <submittedName>
        <fullName evidence="11">ATP-binding cassette domain-containing protein</fullName>
    </submittedName>
</protein>
<keyword evidence="3" id="KW-1003">Cell membrane</keyword>
<dbReference type="CDD" id="cd06581">
    <property type="entry name" value="TM_PBP1_LivM_like"/>
    <property type="match status" value="1"/>
</dbReference>
<evidence type="ECO:0000313" key="12">
    <source>
        <dbReference type="Proteomes" id="UP000261931"/>
    </source>
</evidence>
<dbReference type="SUPFAM" id="SSF52540">
    <property type="entry name" value="P-loop containing nucleoside triphosphate hydrolases"/>
    <property type="match status" value="1"/>
</dbReference>
<dbReference type="GO" id="GO:0005524">
    <property type="term" value="F:ATP binding"/>
    <property type="evidence" value="ECO:0007669"/>
    <property type="project" value="UniProtKB-KW"/>
</dbReference>
<feature type="transmembrane region" description="Helical" evidence="9">
    <location>
        <begin position="213"/>
        <end position="232"/>
    </location>
</feature>
<keyword evidence="12" id="KW-1185">Reference proteome</keyword>
<keyword evidence="8 9" id="KW-0472">Membrane</keyword>
<feature type="transmembrane region" description="Helical" evidence="9">
    <location>
        <begin position="12"/>
        <end position="29"/>
    </location>
</feature>
<dbReference type="EMBL" id="QVLS01000010">
    <property type="protein sequence ID" value="RFP77597.1"/>
    <property type="molecule type" value="Genomic_DNA"/>
</dbReference>
<dbReference type="InterPro" id="IPR003439">
    <property type="entry name" value="ABC_transporter-like_ATP-bd"/>
</dbReference>
<dbReference type="AlphaFoldDB" id="A0A372EGY9"/>
<feature type="transmembrane region" description="Helical" evidence="9">
    <location>
        <begin position="252"/>
        <end position="276"/>
    </location>
</feature>
<evidence type="ECO:0000256" key="2">
    <source>
        <dbReference type="ARBA" id="ARBA00022448"/>
    </source>
</evidence>
<evidence type="ECO:0000256" key="6">
    <source>
        <dbReference type="ARBA" id="ARBA00022840"/>
    </source>
</evidence>
<keyword evidence="7 9" id="KW-1133">Transmembrane helix</keyword>
<organism evidence="11 12">
    <name type="scientific">Hydrogenophaga borbori</name>
    <dbReference type="NCBI Taxonomy" id="2294117"/>
    <lineage>
        <taxon>Bacteria</taxon>
        <taxon>Pseudomonadati</taxon>
        <taxon>Pseudomonadota</taxon>
        <taxon>Betaproteobacteria</taxon>
        <taxon>Burkholderiales</taxon>
        <taxon>Comamonadaceae</taxon>
        <taxon>Hydrogenophaga</taxon>
    </lineage>
</organism>
<feature type="domain" description="ABC transporter" evidence="10">
    <location>
        <begin position="341"/>
        <end position="584"/>
    </location>
</feature>
<dbReference type="InterPro" id="IPR027417">
    <property type="entry name" value="P-loop_NTPase"/>
</dbReference>
<dbReference type="Pfam" id="PF00005">
    <property type="entry name" value="ABC_tran"/>
    <property type="match status" value="1"/>
</dbReference>
<evidence type="ECO:0000313" key="11">
    <source>
        <dbReference type="EMBL" id="RFP77597.1"/>
    </source>
</evidence>
<gene>
    <name evidence="11" type="ORF">DY262_15425</name>
</gene>
<evidence type="ECO:0000256" key="4">
    <source>
        <dbReference type="ARBA" id="ARBA00022692"/>
    </source>
</evidence>
<dbReference type="InterPro" id="IPR043428">
    <property type="entry name" value="LivM-like"/>
</dbReference>
<sequence>MPSTTRPGPRPLLPLALLALGLIAVPVLGDGFLAYQVALFLIYGIATQGVALCWGRLGFLPLGQSLFFGLGAYLAGGALKAAEAQAAWTLALPLAVLLPALLAYVLARLVFARSQRSGPYFSLITLAASMLGFLVAQQWSSVTGGFNGLSGVPDLPGTERFSTLYWVVAAAALASTALLGALLRRPIGVLWHAIAQDEERLQLFGYATDRMKAAAFALAAALAALAGGLFAAHQGIVTPVAMGFVLATEFVIWAAVGGKLSPLGALLGAVVVGYASSELRDRIAFWEVLVALVFILVVRYLPEGLAGLVAARRARRATAAPAEGPRTPAPARRAPTPGLSLAFEDLSVAQNGVRILDGLSLDLQGPGIRAVIGPNGAGKTSSFNALTGRLPVRGGRLRLGGEDVTGWPTWRVAAQGVGRKMQVPTVFRELSVRDNLLIAVWAGRLSARDTLSLAPHQWTTPLQDELLARFPALLDQWGVPAGALSQGHRQALEFLMTVLPEPGLVLLDEPCAGLSSAETRHMADAIQAAVRRLGAAALLIEHDIDAVAALADEVFVLHQGRLLARGSLREVQADPQVRAVYAGGHK</sequence>
<evidence type="ECO:0000256" key="7">
    <source>
        <dbReference type="ARBA" id="ARBA00022989"/>
    </source>
</evidence>
<comment type="subcellular location">
    <subcellularLocation>
        <location evidence="1">Cell membrane</location>
        <topology evidence="1">Multi-pass membrane protein</topology>
    </subcellularLocation>
</comment>
<feature type="transmembrane region" description="Helical" evidence="9">
    <location>
        <begin position="35"/>
        <end position="54"/>
    </location>
</feature>
<dbReference type="InterPro" id="IPR001851">
    <property type="entry name" value="ABC_transp_permease"/>
</dbReference>
<dbReference type="GO" id="GO:0005886">
    <property type="term" value="C:plasma membrane"/>
    <property type="evidence" value="ECO:0007669"/>
    <property type="project" value="UniProtKB-SubCell"/>
</dbReference>
<evidence type="ECO:0000256" key="8">
    <source>
        <dbReference type="ARBA" id="ARBA00023136"/>
    </source>
</evidence>
<dbReference type="RefSeq" id="WP_116960003.1">
    <property type="nucleotide sequence ID" value="NZ_QVLS01000010.1"/>
</dbReference>
<dbReference type="InterPro" id="IPR051120">
    <property type="entry name" value="ABC_AA/LPS_Transport"/>
</dbReference>